<name>A0A3M8CCW3_9BACL</name>
<accession>A0A3M8CCW3</accession>
<dbReference type="Gene3D" id="3.30.470.20">
    <property type="entry name" value="ATP-grasp fold, B domain"/>
    <property type="match status" value="1"/>
</dbReference>
<keyword evidence="1" id="KW-0067">ATP-binding</keyword>
<dbReference type="EMBL" id="RHHT01000056">
    <property type="protein sequence ID" value="RNB73247.1"/>
    <property type="molecule type" value="Genomic_DNA"/>
</dbReference>
<dbReference type="InterPro" id="IPR026838">
    <property type="entry name" value="YheC/D"/>
</dbReference>
<protein>
    <recommendedName>
        <fullName evidence="2">ATP-grasp domain-containing protein</fullName>
    </recommendedName>
</protein>
<evidence type="ECO:0000313" key="3">
    <source>
        <dbReference type="EMBL" id="RNB73247.1"/>
    </source>
</evidence>
<proteinExistence type="predicted"/>
<dbReference type="InterPro" id="IPR011761">
    <property type="entry name" value="ATP-grasp"/>
</dbReference>
<feature type="domain" description="ATP-grasp" evidence="2">
    <location>
        <begin position="18"/>
        <end position="243"/>
    </location>
</feature>
<dbReference type="GO" id="GO:0046872">
    <property type="term" value="F:metal ion binding"/>
    <property type="evidence" value="ECO:0007669"/>
    <property type="project" value="InterPro"/>
</dbReference>
<dbReference type="PROSITE" id="PS50975">
    <property type="entry name" value="ATP_GRASP"/>
    <property type="match status" value="1"/>
</dbReference>
<dbReference type="Pfam" id="PF14398">
    <property type="entry name" value="ATPgrasp_YheCD"/>
    <property type="match status" value="1"/>
</dbReference>
<dbReference type="Proteomes" id="UP000281915">
    <property type="component" value="Unassembled WGS sequence"/>
</dbReference>
<sequence>MKAPNVGKWSKHQHLAKDAFLQAYLPPTKRFSPAALWEYIENYGDVILKPSGGGGGAGIIKVSSLDGERYQIHAGSLRRVVQGKEAVLHTVRPLFRPKIYLLQPHLSLGRINGRPFDVRVMVQRTRSSQPWQVTGWLAKLAGPGYVVTNVARSRGSVLSLQNAILRSGIPKSPDLLSELRKVALAVASCLGKAYPGLREVGLDVGLDQEGKIWIIEANFRPAISLFQRLPDKTFLHRIKAFRIRK</sequence>
<dbReference type="RefSeq" id="WP_122915041.1">
    <property type="nucleotide sequence ID" value="NZ_RHHT01000056.1"/>
</dbReference>
<keyword evidence="1" id="KW-0547">Nucleotide-binding</keyword>
<evidence type="ECO:0000256" key="1">
    <source>
        <dbReference type="PROSITE-ProRule" id="PRU00409"/>
    </source>
</evidence>
<comment type="caution">
    <text evidence="3">The sequence shown here is derived from an EMBL/GenBank/DDBJ whole genome shotgun (WGS) entry which is preliminary data.</text>
</comment>
<gene>
    <name evidence="3" type="ORF">EDM58_20885</name>
</gene>
<dbReference type="GO" id="GO:0005524">
    <property type="term" value="F:ATP binding"/>
    <property type="evidence" value="ECO:0007669"/>
    <property type="project" value="UniProtKB-UniRule"/>
</dbReference>
<reference evidence="3 4" key="1">
    <citation type="submission" date="2018-10" db="EMBL/GenBank/DDBJ databases">
        <title>Phylogenomics of Brevibacillus.</title>
        <authorList>
            <person name="Dunlap C."/>
        </authorList>
    </citation>
    <scope>NUCLEOTIDE SEQUENCE [LARGE SCALE GENOMIC DNA]</scope>
    <source>
        <strain evidence="3 4">JCM 15085</strain>
    </source>
</reference>
<evidence type="ECO:0000313" key="4">
    <source>
        <dbReference type="Proteomes" id="UP000281915"/>
    </source>
</evidence>
<organism evidence="3 4">
    <name type="scientific">Brevibacillus panacihumi</name>
    <dbReference type="NCBI Taxonomy" id="497735"/>
    <lineage>
        <taxon>Bacteria</taxon>
        <taxon>Bacillati</taxon>
        <taxon>Bacillota</taxon>
        <taxon>Bacilli</taxon>
        <taxon>Bacillales</taxon>
        <taxon>Paenibacillaceae</taxon>
        <taxon>Brevibacillus</taxon>
    </lineage>
</organism>
<evidence type="ECO:0000259" key="2">
    <source>
        <dbReference type="PROSITE" id="PS50975"/>
    </source>
</evidence>
<dbReference type="SUPFAM" id="SSF56059">
    <property type="entry name" value="Glutathione synthetase ATP-binding domain-like"/>
    <property type="match status" value="1"/>
</dbReference>
<dbReference type="AlphaFoldDB" id="A0A3M8CCW3"/>